<sequence length="86" mass="9288">MSIPSLRVVPLLAGLLLLGACSTGPQHADPQLSEMYKCNGADLMNSYSICNKKTRNDPSLRHRLYMSQLQTEEGGGPGGREAARLT</sequence>
<dbReference type="AlphaFoldDB" id="A0A5J6N5J2"/>
<feature type="signal peptide" evidence="1">
    <location>
        <begin position="1"/>
        <end position="28"/>
    </location>
</feature>
<feature type="chain" id="PRO_5023816743" description="Lipoprotein" evidence="1">
    <location>
        <begin position="29"/>
        <end position="86"/>
    </location>
</feature>
<keyword evidence="1" id="KW-0732">Signal</keyword>
<dbReference type="RefSeq" id="WP_151117358.1">
    <property type="nucleotide sequence ID" value="NZ_CP042582.1"/>
</dbReference>
<evidence type="ECO:0000313" key="2">
    <source>
        <dbReference type="EMBL" id="QEX22206.1"/>
    </source>
</evidence>
<proteinExistence type="predicted"/>
<evidence type="ECO:0000313" key="3">
    <source>
        <dbReference type="Proteomes" id="UP000325797"/>
    </source>
</evidence>
<accession>A0A5J6N5J2</accession>
<dbReference type="EMBL" id="CP042582">
    <property type="protein sequence ID" value="QEX22206.1"/>
    <property type="molecule type" value="Genomic_DNA"/>
</dbReference>
<organism evidence="2 3">
    <name type="scientific">Hypericibacter adhaerens</name>
    <dbReference type="NCBI Taxonomy" id="2602016"/>
    <lineage>
        <taxon>Bacteria</taxon>
        <taxon>Pseudomonadati</taxon>
        <taxon>Pseudomonadota</taxon>
        <taxon>Alphaproteobacteria</taxon>
        <taxon>Rhodospirillales</taxon>
        <taxon>Dongiaceae</taxon>
        <taxon>Hypericibacter</taxon>
    </lineage>
</organism>
<dbReference type="OrthoDB" id="7226450at2"/>
<dbReference type="PROSITE" id="PS51257">
    <property type="entry name" value="PROKAR_LIPOPROTEIN"/>
    <property type="match status" value="1"/>
</dbReference>
<dbReference type="Proteomes" id="UP000325797">
    <property type="component" value="Chromosome"/>
</dbReference>
<name>A0A5J6N5J2_9PROT</name>
<dbReference type="KEGG" id="hadh:FRZ61_21360"/>
<reference evidence="2 3" key="1">
    <citation type="submission" date="2019-08" db="EMBL/GenBank/DDBJ databases">
        <title>Hyperibacter terrae gen. nov., sp. nov. and Hyperibacter viscosus sp. nov., two new members in the family Rhodospirillaceae isolated from the rhizosphere of Hypericum perforatum.</title>
        <authorList>
            <person name="Noviana Z."/>
        </authorList>
    </citation>
    <scope>NUCLEOTIDE SEQUENCE [LARGE SCALE GENOMIC DNA]</scope>
    <source>
        <strain evidence="2 3">R5959</strain>
    </source>
</reference>
<evidence type="ECO:0008006" key="4">
    <source>
        <dbReference type="Google" id="ProtNLM"/>
    </source>
</evidence>
<gene>
    <name evidence="2" type="ORF">FRZ61_21360</name>
</gene>
<evidence type="ECO:0000256" key="1">
    <source>
        <dbReference type="SAM" id="SignalP"/>
    </source>
</evidence>
<protein>
    <recommendedName>
        <fullName evidence="4">Lipoprotein</fullName>
    </recommendedName>
</protein>
<keyword evidence="3" id="KW-1185">Reference proteome</keyword>